<accession>A0A073J210</accession>
<evidence type="ECO:0000259" key="6">
    <source>
        <dbReference type="Pfam" id="PF01923"/>
    </source>
</evidence>
<comment type="similarity">
    <text evidence="4">Belongs to the Cob(I)alamin adenosyltransferase family.</text>
</comment>
<dbReference type="EC" id="2.5.1.17" evidence="4"/>
<dbReference type="GO" id="GO:0009236">
    <property type="term" value="P:cobalamin biosynthetic process"/>
    <property type="evidence" value="ECO:0007669"/>
    <property type="project" value="UniProtKB-UniRule"/>
</dbReference>
<sequence length="168" mass="18518">MAHFNITTKGGDKGTTSLANGERVAKDDRVVELYGTLDECQAALGMAHAFCENEGIAKDIYFVEDYMFGAMAYYAKCDYPAPDPAIMENIAGRVTEALPDAGMHFVRPGDTKCGAALHLARTIARRAERVATPLYRDGRLEDKAYQFLNRLSDVIYLLSLAVDAEKEK</sequence>
<dbReference type="GO" id="GO:0005524">
    <property type="term" value="F:ATP binding"/>
    <property type="evidence" value="ECO:0007669"/>
    <property type="project" value="UniProtKB-UniRule"/>
</dbReference>
<dbReference type="RefSeq" id="WP_037977057.1">
    <property type="nucleotide sequence ID" value="NZ_JMKI01000037.1"/>
</dbReference>
<gene>
    <name evidence="7" type="ORF">EH55_07145</name>
</gene>
<proteinExistence type="inferred from homology"/>
<dbReference type="EMBL" id="JMKI01000037">
    <property type="protein sequence ID" value="KEJ91742.1"/>
    <property type="molecule type" value="Genomic_DNA"/>
</dbReference>
<dbReference type="GeneID" id="90984022"/>
<dbReference type="NCBIfam" id="TIGR00636">
    <property type="entry name" value="PduO_Nterm"/>
    <property type="match status" value="1"/>
</dbReference>
<protein>
    <recommendedName>
        <fullName evidence="4">Corrinoid adenosyltransferase</fullName>
        <ecNumber evidence="4">2.5.1.17</ecNumber>
    </recommendedName>
    <alternativeName>
        <fullName evidence="4">Cob(II)alamin adenosyltransferase</fullName>
    </alternativeName>
    <alternativeName>
        <fullName evidence="4">Cob(II)yrinic acid a,c-diamide adenosyltransferase</fullName>
    </alternativeName>
    <alternativeName>
        <fullName evidence="4">Cobinamide/cobalamin adenosyltransferase</fullName>
    </alternativeName>
</protein>
<feature type="compositionally biased region" description="Polar residues" evidence="5">
    <location>
        <begin position="1"/>
        <end position="19"/>
    </location>
</feature>
<reference evidence="7 8" key="1">
    <citation type="submission" date="2014-04" db="EMBL/GenBank/DDBJ databases">
        <title>Draft Genome Sequence of Synergistes jonesii.</title>
        <authorList>
            <person name="Coil D.A."/>
            <person name="Eisen J.A."/>
            <person name="Holland-Moritz H.E."/>
        </authorList>
    </citation>
    <scope>NUCLEOTIDE SEQUENCE [LARGE SCALE GENOMIC DNA]</scope>
    <source>
        <strain evidence="7 8">78-1</strain>
    </source>
</reference>
<comment type="catalytic activity">
    <reaction evidence="4">
        <text>2 cob(II)alamin + reduced [electron-transfer flavoprotein] + 2 ATP = 2 adenosylcob(III)alamin + 2 triphosphate + oxidized [electron-transfer flavoprotein] + 3 H(+)</text>
        <dbReference type="Rhea" id="RHEA:28671"/>
        <dbReference type="Rhea" id="RHEA-COMP:10685"/>
        <dbReference type="Rhea" id="RHEA-COMP:10686"/>
        <dbReference type="ChEBI" id="CHEBI:15378"/>
        <dbReference type="ChEBI" id="CHEBI:16304"/>
        <dbReference type="ChEBI" id="CHEBI:18036"/>
        <dbReference type="ChEBI" id="CHEBI:18408"/>
        <dbReference type="ChEBI" id="CHEBI:30616"/>
        <dbReference type="ChEBI" id="CHEBI:57692"/>
        <dbReference type="ChEBI" id="CHEBI:58307"/>
        <dbReference type="EC" id="2.5.1.17"/>
    </reaction>
</comment>
<keyword evidence="4" id="KW-0169">Cobalamin biosynthesis</keyword>
<evidence type="ECO:0000256" key="5">
    <source>
        <dbReference type="SAM" id="MobiDB-lite"/>
    </source>
</evidence>
<dbReference type="InterPro" id="IPR029499">
    <property type="entry name" value="PduO-typ"/>
</dbReference>
<dbReference type="SUPFAM" id="SSF89028">
    <property type="entry name" value="Cobalamin adenosyltransferase-like"/>
    <property type="match status" value="1"/>
</dbReference>
<evidence type="ECO:0000256" key="1">
    <source>
        <dbReference type="ARBA" id="ARBA00022679"/>
    </source>
</evidence>
<dbReference type="UniPathway" id="UPA00148">
    <property type="reaction ID" value="UER00233"/>
</dbReference>
<evidence type="ECO:0000256" key="2">
    <source>
        <dbReference type="ARBA" id="ARBA00022741"/>
    </source>
</evidence>
<dbReference type="STRING" id="2754.EH55_07145"/>
<evidence type="ECO:0000256" key="3">
    <source>
        <dbReference type="ARBA" id="ARBA00022840"/>
    </source>
</evidence>
<keyword evidence="3 4" id="KW-0067">ATP-binding</keyword>
<dbReference type="InterPro" id="IPR016030">
    <property type="entry name" value="CblAdoTrfase-like"/>
</dbReference>
<feature type="domain" description="Cobalamin adenosyltransferase-like" evidence="6">
    <location>
        <begin position="6"/>
        <end position="160"/>
    </location>
</feature>
<comment type="catalytic activity">
    <reaction evidence="4">
        <text>2 cob(II)yrinate a,c diamide + reduced [electron-transfer flavoprotein] + 2 ATP = 2 adenosylcob(III)yrinate a,c-diamide + 2 triphosphate + oxidized [electron-transfer flavoprotein] + 3 H(+)</text>
        <dbReference type="Rhea" id="RHEA:11528"/>
        <dbReference type="Rhea" id="RHEA-COMP:10685"/>
        <dbReference type="Rhea" id="RHEA-COMP:10686"/>
        <dbReference type="ChEBI" id="CHEBI:15378"/>
        <dbReference type="ChEBI" id="CHEBI:18036"/>
        <dbReference type="ChEBI" id="CHEBI:30616"/>
        <dbReference type="ChEBI" id="CHEBI:57692"/>
        <dbReference type="ChEBI" id="CHEBI:58307"/>
        <dbReference type="ChEBI" id="CHEBI:58503"/>
        <dbReference type="ChEBI" id="CHEBI:58537"/>
        <dbReference type="EC" id="2.5.1.17"/>
    </reaction>
</comment>
<dbReference type="eggNOG" id="COG2096">
    <property type="taxonomic scope" value="Bacteria"/>
</dbReference>
<organism evidence="7 8">
    <name type="scientific">Synergistes jonesii</name>
    <dbReference type="NCBI Taxonomy" id="2754"/>
    <lineage>
        <taxon>Bacteria</taxon>
        <taxon>Thermotogati</taxon>
        <taxon>Synergistota</taxon>
        <taxon>Synergistia</taxon>
        <taxon>Synergistales</taxon>
        <taxon>Synergistaceae</taxon>
        <taxon>Synergistes</taxon>
    </lineage>
</organism>
<comment type="pathway">
    <text evidence="4">Cofactor biosynthesis; adenosylcobalamin biosynthesis; adenosylcobalamin from cob(II)yrinate a,c-diamide: step 2/7.</text>
</comment>
<evidence type="ECO:0000313" key="7">
    <source>
        <dbReference type="EMBL" id="KEJ91742.1"/>
    </source>
</evidence>
<dbReference type="Pfam" id="PF01923">
    <property type="entry name" value="Cob_adeno_trans"/>
    <property type="match status" value="1"/>
</dbReference>
<dbReference type="Gene3D" id="1.20.1200.10">
    <property type="entry name" value="Cobalamin adenosyltransferase-like"/>
    <property type="match status" value="1"/>
</dbReference>
<dbReference type="Proteomes" id="UP000027665">
    <property type="component" value="Unassembled WGS sequence"/>
</dbReference>
<dbReference type="InterPro" id="IPR036451">
    <property type="entry name" value="CblAdoTrfase-like_sf"/>
</dbReference>
<dbReference type="OrthoDB" id="9778896at2"/>
<evidence type="ECO:0000256" key="4">
    <source>
        <dbReference type="RuleBase" id="RU366026"/>
    </source>
</evidence>
<dbReference type="PANTHER" id="PTHR12213:SF0">
    <property type="entry name" value="CORRINOID ADENOSYLTRANSFERASE MMAB"/>
    <property type="match status" value="1"/>
</dbReference>
<keyword evidence="2 4" id="KW-0547">Nucleotide-binding</keyword>
<comment type="caution">
    <text evidence="7">The sequence shown here is derived from an EMBL/GenBank/DDBJ whole genome shotgun (WGS) entry which is preliminary data.</text>
</comment>
<feature type="region of interest" description="Disordered" evidence="5">
    <location>
        <begin position="1"/>
        <end position="20"/>
    </location>
</feature>
<keyword evidence="1 4" id="KW-0808">Transferase</keyword>
<dbReference type="AlphaFoldDB" id="A0A073J210"/>
<name>A0A073J210_9BACT</name>
<dbReference type="PANTHER" id="PTHR12213">
    <property type="entry name" value="CORRINOID ADENOSYLTRANSFERASE"/>
    <property type="match status" value="1"/>
</dbReference>
<dbReference type="GO" id="GO:0008817">
    <property type="term" value="F:corrinoid adenosyltransferase activity"/>
    <property type="evidence" value="ECO:0007669"/>
    <property type="project" value="UniProtKB-UniRule"/>
</dbReference>
<keyword evidence="8" id="KW-1185">Reference proteome</keyword>
<evidence type="ECO:0000313" key="8">
    <source>
        <dbReference type="Proteomes" id="UP000027665"/>
    </source>
</evidence>